<reference evidence="7 10" key="3">
    <citation type="submission" date="2020-04" db="EMBL/GenBank/DDBJ databases">
        <title>Antimicrobial susceptibility and clonality of vaginal-derived multi-drug resistant Mobiluncus isolates in China.</title>
        <authorList>
            <person name="Zhang X."/>
        </authorList>
    </citation>
    <scope>NUCLEOTIDE SEQUENCE [LARGE SCALE GENOMIC DNA]</scope>
    <source>
        <strain evidence="7 10">7</strain>
    </source>
</reference>
<dbReference type="Proteomes" id="UP000582487">
    <property type="component" value="Unassembled WGS sequence"/>
</dbReference>
<feature type="domain" description="HIT" evidence="5">
    <location>
        <begin position="42"/>
        <end position="151"/>
    </location>
</feature>
<evidence type="ECO:0000256" key="1">
    <source>
        <dbReference type="ARBA" id="ARBA00022741"/>
    </source>
</evidence>
<reference evidence="8 9" key="1">
    <citation type="submission" date="2018-06" db="EMBL/GenBank/DDBJ databases">
        <authorList>
            <consortium name="Pathogen Informatics"/>
            <person name="Doyle S."/>
        </authorList>
    </citation>
    <scope>NUCLEOTIDE SEQUENCE [LARGE SCALE GENOMIC DNA]</scope>
    <source>
        <strain evidence="8 9">NCTC11819</strain>
    </source>
</reference>
<dbReference type="GeneID" id="61167907"/>
<evidence type="ECO:0000313" key="9">
    <source>
        <dbReference type="Proteomes" id="UP000255284"/>
    </source>
</evidence>
<dbReference type="PANTHER" id="PTHR42997">
    <property type="entry name" value="HIT FAMILY HYDROLASE"/>
    <property type="match status" value="1"/>
</dbReference>
<keyword evidence="8" id="KW-0548">Nucleotidyltransferase</keyword>
<evidence type="ECO:0000256" key="3">
    <source>
        <dbReference type="PIRSR" id="PIRSR639383-2"/>
    </source>
</evidence>
<dbReference type="Gene3D" id="3.30.428.10">
    <property type="entry name" value="HIT-like"/>
    <property type="match status" value="1"/>
</dbReference>
<dbReference type="Proteomes" id="UP000255284">
    <property type="component" value="Unassembled WGS sequence"/>
</dbReference>
<gene>
    <name evidence="6" type="ORF">FYZ43_01850</name>
    <name evidence="7" type="ORF">HHJ74_00545</name>
    <name evidence="8" type="ORF">NCTC11819_02044</name>
</gene>
<keyword evidence="8" id="KW-0808">Transferase</keyword>
<reference evidence="6 11" key="2">
    <citation type="submission" date="2019-08" db="EMBL/GenBank/DDBJ databases">
        <title>Comparison of rpoB and gyrB Sequences from Mobiluncus Species and Development of a Multiplex PCR Method for Clinical Detection of Mobiluncus curtisii and Mobiluncus mulieris.</title>
        <authorList>
            <person name="Yang L."/>
            <person name="Shen Y."/>
            <person name="Xu G."/>
            <person name="Shu L.-B."/>
            <person name="Hu J."/>
            <person name="Zhang R."/>
            <person name="Wang Y."/>
            <person name="Zhou H.-W."/>
            <person name="Zhang X."/>
        </authorList>
    </citation>
    <scope>NUCLEOTIDE SEQUENCE [LARGE SCALE GENOMIC DNA]</scope>
    <source>
        <strain evidence="6 11">M26</strain>
    </source>
</reference>
<dbReference type="InterPro" id="IPR011146">
    <property type="entry name" value="HIT-like"/>
</dbReference>
<dbReference type="PANTHER" id="PTHR42997:SF1">
    <property type="entry name" value="AP-4-A PHOSPHORYLASE"/>
    <property type="match status" value="1"/>
</dbReference>
<dbReference type="GO" id="GO:0003877">
    <property type="term" value="F:ATP:ADP adenylyltransferase activity"/>
    <property type="evidence" value="ECO:0007669"/>
    <property type="project" value="UniProtKB-EC"/>
</dbReference>
<dbReference type="CDD" id="cd01275">
    <property type="entry name" value="FHIT"/>
    <property type="match status" value="1"/>
</dbReference>
<evidence type="ECO:0000259" key="5">
    <source>
        <dbReference type="PROSITE" id="PS51084"/>
    </source>
</evidence>
<evidence type="ECO:0000256" key="2">
    <source>
        <dbReference type="PIRSR" id="PIRSR639383-1"/>
    </source>
</evidence>
<dbReference type="OrthoDB" id="9784774at2"/>
<dbReference type="EC" id="2.7.7.53" evidence="8"/>
<accession>A0A2J9KR18</accession>
<keyword evidence="1" id="KW-0547">Nucleotide-binding</keyword>
<comment type="caution">
    <text evidence="8">The sequence shown here is derived from an EMBL/GenBank/DDBJ whole genome shotgun (WGS) entry which is preliminary data.</text>
</comment>
<feature type="binding site" evidence="3">
    <location>
        <position position="68"/>
    </location>
    <ligand>
        <name>substrate</name>
    </ligand>
</feature>
<evidence type="ECO:0000313" key="8">
    <source>
        <dbReference type="EMBL" id="STO17454.1"/>
    </source>
</evidence>
<sequence>MHVEPESSRGFGDEPDGFDRLWTPHRMVYIDNGSRRDQEACPFCEAPKKTDEEALIVYRGQTCFVIMNLFPYNAGHVLVLPYRHIPDYTDLTFEERIEFGEITAHAMQVIRETKNPHGFNLGMNQGAVAGAGIAGHLHQHVVPRWRGDANFFPIVAKTKAVPELLGQTRELLAQGFSGYQAKSR</sequence>
<dbReference type="InterPro" id="IPR039383">
    <property type="entry name" value="FHIT"/>
</dbReference>
<name>A0A2J9KR18_9ACTO</name>
<feature type="active site" description="Tele-AMP-histidine intermediate" evidence="2">
    <location>
        <position position="138"/>
    </location>
</feature>
<dbReference type="GO" id="GO:0000166">
    <property type="term" value="F:nucleotide binding"/>
    <property type="evidence" value="ECO:0007669"/>
    <property type="project" value="UniProtKB-KW"/>
</dbReference>
<dbReference type="Proteomes" id="UP001209486">
    <property type="component" value="Unassembled WGS sequence"/>
</dbReference>
<proteinExistence type="predicted"/>
<dbReference type="SUPFAM" id="SSF54197">
    <property type="entry name" value="HIT-like"/>
    <property type="match status" value="1"/>
</dbReference>
<evidence type="ECO:0000313" key="7">
    <source>
        <dbReference type="EMBL" id="NMW92207.1"/>
    </source>
</evidence>
<dbReference type="InterPro" id="IPR036265">
    <property type="entry name" value="HIT-like_sf"/>
</dbReference>
<feature type="short sequence motif" description="Histidine triad motif" evidence="4">
    <location>
        <begin position="136"/>
        <end position="140"/>
    </location>
</feature>
<evidence type="ECO:0000256" key="4">
    <source>
        <dbReference type="PROSITE-ProRule" id="PRU00464"/>
    </source>
</evidence>
<dbReference type="EMBL" id="UGGQ01000006">
    <property type="protein sequence ID" value="STO17454.1"/>
    <property type="molecule type" value="Genomic_DNA"/>
</dbReference>
<dbReference type="PROSITE" id="PS51084">
    <property type="entry name" value="HIT_2"/>
    <property type="match status" value="1"/>
</dbReference>
<dbReference type="InterPro" id="IPR052908">
    <property type="entry name" value="AP-4-A_phosphorylase"/>
</dbReference>
<evidence type="ECO:0000313" key="6">
    <source>
        <dbReference type="EMBL" id="MCU9968187.1"/>
    </source>
</evidence>
<dbReference type="RefSeq" id="WP_004012430.1">
    <property type="nucleotide sequence ID" value="NZ_CAMPUA010000004.1"/>
</dbReference>
<feature type="binding site" evidence="3">
    <location>
        <position position="140"/>
    </location>
    <ligand>
        <name>substrate</name>
    </ligand>
</feature>
<dbReference type="Pfam" id="PF01230">
    <property type="entry name" value="HIT"/>
    <property type="match status" value="1"/>
</dbReference>
<protein>
    <submittedName>
        <fullName evidence="8">AP-4-A phosphorylase</fullName>
        <ecNumber evidence="8">2.7.7.53</ecNumber>
    </submittedName>
    <submittedName>
        <fullName evidence="6">HIT domain-containing protein</fullName>
    </submittedName>
</protein>
<evidence type="ECO:0000313" key="11">
    <source>
        <dbReference type="Proteomes" id="UP001209486"/>
    </source>
</evidence>
<evidence type="ECO:0000313" key="10">
    <source>
        <dbReference type="Proteomes" id="UP000582487"/>
    </source>
</evidence>
<dbReference type="EMBL" id="JABCUV010000001">
    <property type="protein sequence ID" value="NMW92207.1"/>
    <property type="molecule type" value="Genomic_DNA"/>
</dbReference>
<dbReference type="AlphaFoldDB" id="A0A2J9KR18"/>
<dbReference type="EMBL" id="VSZY01000002">
    <property type="protein sequence ID" value="MCU9968187.1"/>
    <property type="molecule type" value="Genomic_DNA"/>
</dbReference>
<organism evidence="8 9">
    <name type="scientific">Mobiluncus mulieris</name>
    <dbReference type="NCBI Taxonomy" id="2052"/>
    <lineage>
        <taxon>Bacteria</taxon>
        <taxon>Bacillati</taxon>
        <taxon>Actinomycetota</taxon>
        <taxon>Actinomycetes</taxon>
        <taxon>Actinomycetales</taxon>
        <taxon>Actinomycetaceae</taxon>
        <taxon>Mobiluncus</taxon>
    </lineage>
</organism>